<evidence type="ECO:0000256" key="1">
    <source>
        <dbReference type="ARBA" id="ARBA00004651"/>
    </source>
</evidence>
<keyword evidence="2 7" id="KW-0813">Transport</keyword>
<evidence type="ECO:0000256" key="4">
    <source>
        <dbReference type="ARBA" id="ARBA00022692"/>
    </source>
</evidence>
<dbReference type="GO" id="GO:0055085">
    <property type="term" value="P:transmembrane transport"/>
    <property type="evidence" value="ECO:0007669"/>
    <property type="project" value="InterPro"/>
</dbReference>
<reference evidence="9 10" key="1">
    <citation type="submission" date="2016-09" db="EMBL/GenBank/DDBJ databases">
        <title>Genomic analysis reveals versatility of anaerobic energy metabolism of Geosporobacter ferrireducens IRF9 of phylum Firmicutes.</title>
        <authorList>
            <person name="Kim S.-J."/>
        </authorList>
    </citation>
    <scope>NUCLEOTIDE SEQUENCE [LARGE SCALE GENOMIC DNA]</scope>
    <source>
        <strain evidence="9 10">IRF9</strain>
    </source>
</reference>
<evidence type="ECO:0000259" key="8">
    <source>
        <dbReference type="PROSITE" id="PS50928"/>
    </source>
</evidence>
<dbReference type="Gene3D" id="1.10.3720.10">
    <property type="entry name" value="MetI-like"/>
    <property type="match status" value="1"/>
</dbReference>
<dbReference type="AlphaFoldDB" id="A0A1D8GNQ1"/>
<evidence type="ECO:0000256" key="3">
    <source>
        <dbReference type="ARBA" id="ARBA00022475"/>
    </source>
</evidence>
<keyword evidence="10" id="KW-1185">Reference proteome</keyword>
<evidence type="ECO:0000313" key="9">
    <source>
        <dbReference type="EMBL" id="AOT72560.1"/>
    </source>
</evidence>
<feature type="transmembrane region" description="Helical" evidence="7">
    <location>
        <begin position="35"/>
        <end position="58"/>
    </location>
</feature>
<evidence type="ECO:0000256" key="6">
    <source>
        <dbReference type="ARBA" id="ARBA00023136"/>
    </source>
</evidence>
<evidence type="ECO:0000313" key="10">
    <source>
        <dbReference type="Proteomes" id="UP000095743"/>
    </source>
</evidence>
<evidence type="ECO:0000256" key="2">
    <source>
        <dbReference type="ARBA" id="ARBA00022448"/>
    </source>
</evidence>
<proteinExistence type="inferred from homology"/>
<keyword evidence="5 7" id="KW-1133">Transmembrane helix</keyword>
<dbReference type="SUPFAM" id="SSF161098">
    <property type="entry name" value="MetI-like"/>
    <property type="match status" value="1"/>
</dbReference>
<dbReference type="Pfam" id="PF12911">
    <property type="entry name" value="OppC_N"/>
    <property type="match status" value="1"/>
</dbReference>
<organism evidence="9 10">
    <name type="scientific">Geosporobacter ferrireducens</name>
    <dbReference type="NCBI Taxonomy" id="1424294"/>
    <lineage>
        <taxon>Bacteria</taxon>
        <taxon>Bacillati</taxon>
        <taxon>Bacillota</taxon>
        <taxon>Clostridia</taxon>
        <taxon>Peptostreptococcales</taxon>
        <taxon>Thermotaleaceae</taxon>
        <taxon>Geosporobacter</taxon>
    </lineage>
</organism>
<feature type="transmembrane region" description="Helical" evidence="7">
    <location>
        <begin position="147"/>
        <end position="166"/>
    </location>
</feature>
<feature type="transmembrane region" description="Helical" evidence="7">
    <location>
        <begin position="172"/>
        <end position="189"/>
    </location>
</feature>
<keyword evidence="6 7" id="KW-0472">Membrane</keyword>
<dbReference type="InterPro" id="IPR025966">
    <property type="entry name" value="OppC_N"/>
</dbReference>
<dbReference type="Proteomes" id="UP000095743">
    <property type="component" value="Chromosome"/>
</dbReference>
<dbReference type="InterPro" id="IPR035906">
    <property type="entry name" value="MetI-like_sf"/>
</dbReference>
<evidence type="ECO:0000256" key="5">
    <source>
        <dbReference type="ARBA" id="ARBA00022989"/>
    </source>
</evidence>
<dbReference type="EMBL" id="CP017269">
    <property type="protein sequence ID" value="AOT72560.1"/>
    <property type="molecule type" value="Genomic_DNA"/>
</dbReference>
<comment type="subcellular location">
    <subcellularLocation>
        <location evidence="1 7">Cell membrane</location>
        <topology evidence="1 7">Multi-pass membrane protein</topology>
    </subcellularLocation>
</comment>
<dbReference type="GO" id="GO:0005886">
    <property type="term" value="C:plasma membrane"/>
    <property type="evidence" value="ECO:0007669"/>
    <property type="project" value="UniProtKB-SubCell"/>
</dbReference>
<dbReference type="PANTHER" id="PTHR43386:SF26">
    <property type="entry name" value="ABC TRANSPORTER PERMEASE PROTEIN"/>
    <property type="match status" value="1"/>
</dbReference>
<dbReference type="KEGG" id="gfe:Gferi_25195"/>
<feature type="transmembrane region" description="Helical" evidence="7">
    <location>
        <begin position="111"/>
        <end position="135"/>
    </location>
</feature>
<keyword evidence="3" id="KW-1003">Cell membrane</keyword>
<evidence type="ECO:0000256" key="7">
    <source>
        <dbReference type="RuleBase" id="RU363032"/>
    </source>
</evidence>
<dbReference type="Pfam" id="PF00528">
    <property type="entry name" value="BPD_transp_1"/>
    <property type="match status" value="1"/>
</dbReference>
<dbReference type="PROSITE" id="PS50928">
    <property type="entry name" value="ABC_TM1"/>
    <property type="match status" value="1"/>
</dbReference>
<feature type="domain" description="ABC transmembrane type-1" evidence="8">
    <location>
        <begin position="107"/>
        <end position="297"/>
    </location>
</feature>
<dbReference type="PANTHER" id="PTHR43386">
    <property type="entry name" value="OLIGOPEPTIDE TRANSPORT SYSTEM PERMEASE PROTEIN APPC"/>
    <property type="match status" value="1"/>
</dbReference>
<dbReference type="InterPro" id="IPR050366">
    <property type="entry name" value="BP-dependent_transpt_permease"/>
</dbReference>
<dbReference type="OrthoDB" id="9783218at2"/>
<keyword evidence="4 7" id="KW-0812">Transmembrane</keyword>
<comment type="similarity">
    <text evidence="7">Belongs to the binding-protein-dependent transport system permease family.</text>
</comment>
<sequence>MQGQVQTVKAAQTLKEPSGWQSFARSEFFFKYKRSATAIIGSIITISVLLIAIFGPFFTVQNPYDMTNIDLSDAYKPPAWIQGGELRFPLGTDQQGRDILSAIVYGSRVSLLIGLVGALFASIVGVTLGLASGYFGGKVDAFIMRLADIQLSFPTMLIALFLMSFFGRGIRNILIALCLVGWVSYARTVRGETLSVKKKEYIEATRVIGLPNFMILFKHVLPNVFTSILVLSTIQVGTFILTEATLSFLGLGVPVTRPSLGMLCDNGFKVLYSGLWWVSIFPGLYIVMIVFGINLLGDFLRDELNPKLK</sequence>
<dbReference type="CDD" id="cd06261">
    <property type="entry name" value="TM_PBP2"/>
    <property type="match status" value="1"/>
</dbReference>
<gene>
    <name evidence="9" type="ORF">Gferi_25195</name>
</gene>
<accession>A0A1D8GNQ1</accession>
<dbReference type="STRING" id="1424294.Gferi_25195"/>
<dbReference type="RefSeq" id="WP_069980869.1">
    <property type="nucleotide sequence ID" value="NZ_CP017269.1"/>
</dbReference>
<feature type="transmembrane region" description="Helical" evidence="7">
    <location>
        <begin position="275"/>
        <end position="297"/>
    </location>
</feature>
<protein>
    <submittedName>
        <fullName evidence="9">ABC transporter permease</fullName>
    </submittedName>
</protein>
<dbReference type="InterPro" id="IPR000515">
    <property type="entry name" value="MetI-like"/>
</dbReference>
<name>A0A1D8GNQ1_9FIRM</name>